<dbReference type="Gene3D" id="2.40.50.1020">
    <property type="entry name" value="LytTr DNA-binding domain"/>
    <property type="match status" value="1"/>
</dbReference>
<evidence type="ECO:0000259" key="2">
    <source>
        <dbReference type="PROSITE" id="PS50110"/>
    </source>
</evidence>
<organism evidence="4 5">
    <name type="scientific">Abyssalbus ytuae</name>
    <dbReference type="NCBI Taxonomy" id="2926907"/>
    <lineage>
        <taxon>Bacteria</taxon>
        <taxon>Pseudomonadati</taxon>
        <taxon>Bacteroidota</taxon>
        <taxon>Flavobacteriia</taxon>
        <taxon>Flavobacteriales</taxon>
        <taxon>Flavobacteriaceae</taxon>
        <taxon>Abyssalbus</taxon>
    </lineage>
</organism>
<dbReference type="InterPro" id="IPR007492">
    <property type="entry name" value="LytTR_DNA-bd_dom"/>
</dbReference>
<feature type="domain" description="Response regulatory" evidence="2">
    <location>
        <begin position="4"/>
        <end position="123"/>
    </location>
</feature>
<accession>A0A9E7CSU8</accession>
<dbReference type="PROSITE" id="PS50930">
    <property type="entry name" value="HTH_LYTTR"/>
    <property type="match status" value="1"/>
</dbReference>
<dbReference type="RefSeq" id="WP_255842135.1">
    <property type="nucleotide sequence ID" value="NZ_CP094358.1"/>
</dbReference>
<sequence>MKYPYVIVDNQTQAIDRLKEAFRDYPEYYCVGISGNRDDAVSLILDKSPRLVFLEVEIPDCYNNMSVFSLINELKKYIDTLPEIIVTTTSDQYAIEAIRNGVHDYLLKPLSNNYLKMALLRFSKKQQELPETICVKSHGDYRYVNMNEVLYLKADNNTTDFYMSDGKTIGAYKTLKYFEESLPKYFVRIHNSYIINTNYVTRIHFGKSKFSIKDFTDTIPFSKSYKENVELIKNNLSQQNLLYV</sequence>
<dbReference type="SMART" id="SM00850">
    <property type="entry name" value="LytTR"/>
    <property type="match status" value="1"/>
</dbReference>
<dbReference type="Pfam" id="PF00072">
    <property type="entry name" value="Response_reg"/>
    <property type="match status" value="1"/>
</dbReference>
<dbReference type="InterPro" id="IPR046947">
    <property type="entry name" value="LytR-like"/>
</dbReference>
<proteinExistence type="predicted"/>
<evidence type="ECO:0000256" key="1">
    <source>
        <dbReference type="PROSITE-ProRule" id="PRU00169"/>
    </source>
</evidence>
<dbReference type="InterPro" id="IPR001789">
    <property type="entry name" value="Sig_transdc_resp-reg_receiver"/>
</dbReference>
<dbReference type="GO" id="GO:0000156">
    <property type="term" value="F:phosphorelay response regulator activity"/>
    <property type="evidence" value="ECO:0007669"/>
    <property type="project" value="InterPro"/>
</dbReference>
<dbReference type="PANTHER" id="PTHR37299">
    <property type="entry name" value="TRANSCRIPTIONAL REGULATOR-RELATED"/>
    <property type="match status" value="1"/>
</dbReference>
<dbReference type="Gene3D" id="3.40.50.2300">
    <property type="match status" value="1"/>
</dbReference>
<dbReference type="Pfam" id="PF04397">
    <property type="entry name" value="LytTR"/>
    <property type="match status" value="1"/>
</dbReference>
<evidence type="ECO:0000313" key="5">
    <source>
        <dbReference type="Proteomes" id="UP000831290"/>
    </source>
</evidence>
<reference evidence="4" key="1">
    <citation type="submission" date="2022-03" db="EMBL/GenBank/DDBJ databases">
        <title>Description of Abyssus ytuae gen. nov., sp. nov., a novel member of the family Flavobacteriaceae isolated from the sediment of Mariana Trench.</title>
        <authorList>
            <person name="Zhang J."/>
            <person name="Xu X."/>
        </authorList>
    </citation>
    <scope>NUCLEOTIDE SEQUENCE</scope>
    <source>
        <strain evidence="4">MT3330</strain>
    </source>
</reference>
<dbReference type="KEGG" id="fbm:MQE35_14235"/>
<dbReference type="AlphaFoldDB" id="A0A9E7CSU8"/>
<evidence type="ECO:0000313" key="4">
    <source>
        <dbReference type="EMBL" id="UOB16886.1"/>
    </source>
</evidence>
<keyword evidence="5" id="KW-1185">Reference proteome</keyword>
<gene>
    <name evidence="4" type="ORF">MQE35_14235</name>
</gene>
<dbReference type="InterPro" id="IPR011006">
    <property type="entry name" value="CheY-like_superfamily"/>
</dbReference>
<protein>
    <submittedName>
        <fullName evidence="4">LytTR family DNA-binding domain-containing protein</fullName>
    </submittedName>
</protein>
<dbReference type="PANTHER" id="PTHR37299:SF1">
    <property type="entry name" value="STAGE 0 SPORULATION PROTEIN A HOMOLOG"/>
    <property type="match status" value="1"/>
</dbReference>
<keyword evidence="4" id="KW-0238">DNA-binding</keyword>
<dbReference type="Proteomes" id="UP000831290">
    <property type="component" value="Chromosome"/>
</dbReference>
<dbReference type="PROSITE" id="PS50110">
    <property type="entry name" value="RESPONSE_REGULATORY"/>
    <property type="match status" value="1"/>
</dbReference>
<dbReference type="EMBL" id="CP094358">
    <property type="protein sequence ID" value="UOB16886.1"/>
    <property type="molecule type" value="Genomic_DNA"/>
</dbReference>
<feature type="domain" description="HTH LytTR-type" evidence="3">
    <location>
        <begin position="133"/>
        <end position="225"/>
    </location>
</feature>
<comment type="caution">
    <text evidence="1">Lacks conserved residue(s) required for the propagation of feature annotation.</text>
</comment>
<dbReference type="GO" id="GO:0003677">
    <property type="term" value="F:DNA binding"/>
    <property type="evidence" value="ECO:0007669"/>
    <property type="project" value="UniProtKB-KW"/>
</dbReference>
<name>A0A9E7CSU8_9FLAO</name>
<dbReference type="SUPFAM" id="SSF52172">
    <property type="entry name" value="CheY-like"/>
    <property type="match status" value="1"/>
</dbReference>
<evidence type="ECO:0000259" key="3">
    <source>
        <dbReference type="PROSITE" id="PS50930"/>
    </source>
</evidence>